<dbReference type="GO" id="GO:0005886">
    <property type="term" value="C:plasma membrane"/>
    <property type="evidence" value="ECO:0007669"/>
    <property type="project" value="UniProtKB-SubCell"/>
</dbReference>
<dbReference type="Pfam" id="PF12704">
    <property type="entry name" value="MacB_PCD"/>
    <property type="match status" value="2"/>
</dbReference>
<keyword evidence="3 7" id="KW-0812">Transmembrane</keyword>
<protein>
    <submittedName>
        <fullName evidence="10">Putative permease</fullName>
    </submittedName>
</protein>
<evidence type="ECO:0000256" key="4">
    <source>
        <dbReference type="ARBA" id="ARBA00022989"/>
    </source>
</evidence>
<dbReference type="NCBIfam" id="TIGR03434">
    <property type="entry name" value="ADOP"/>
    <property type="match status" value="1"/>
</dbReference>
<dbReference type="InterPro" id="IPR017800">
    <property type="entry name" value="ADOP"/>
</dbReference>
<feature type="domain" description="MacB-like periplasmic core" evidence="9">
    <location>
        <begin position="98"/>
        <end position="334"/>
    </location>
</feature>
<dbReference type="Pfam" id="PF02687">
    <property type="entry name" value="FtsX"/>
    <property type="match status" value="2"/>
</dbReference>
<comment type="caution">
    <text evidence="10">The sequence shown here is derived from an EMBL/GenBank/DDBJ whole genome shotgun (WGS) entry which is preliminary data.</text>
</comment>
<gene>
    <name evidence="10" type="ORF">HDF16_003901</name>
</gene>
<organism evidence="10 11">
    <name type="scientific">Granulicella aggregans</name>
    <dbReference type="NCBI Taxonomy" id="474949"/>
    <lineage>
        <taxon>Bacteria</taxon>
        <taxon>Pseudomonadati</taxon>
        <taxon>Acidobacteriota</taxon>
        <taxon>Terriglobia</taxon>
        <taxon>Terriglobales</taxon>
        <taxon>Acidobacteriaceae</taxon>
        <taxon>Granulicella</taxon>
    </lineage>
</organism>
<dbReference type="PANTHER" id="PTHR30572:SF4">
    <property type="entry name" value="ABC TRANSPORTER PERMEASE YTRF"/>
    <property type="match status" value="1"/>
</dbReference>
<comment type="similarity">
    <text evidence="6">Belongs to the ABC-4 integral membrane protein family.</text>
</comment>
<feature type="transmembrane region" description="Helical" evidence="7">
    <location>
        <begin position="776"/>
        <end position="803"/>
    </location>
</feature>
<dbReference type="AlphaFoldDB" id="A0A7W8E4L2"/>
<dbReference type="InterPro" id="IPR003838">
    <property type="entry name" value="ABC3_permease_C"/>
</dbReference>
<feature type="transmembrane region" description="Helical" evidence="7">
    <location>
        <begin position="425"/>
        <end position="447"/>
    </location>
</feature>
<evidence type="ECO:0000256" key="5">
    <source>
        <dbReference type="ARBA" id="ARBA00023136"/>
    </source>
</evidence>
<keyword evidence="2" id="KW-1003">Cell membrane</keyword>
<dbReference type="Proteomes" id="UP000540989">
    <property type="component" value="Unassembled WGS sequence"/>
</dbReference>
<keyword evidence="5 7" id="KW-0472">Membrane</keyword>
<comment type="subcellular location">
    <subcellularLocation>
        <location evidence="1">Cell membrane</location>
        <topology evidence="1">Multi-pass membrane protein</topology>
    </subcellularLocation>
</comment>
<reference evidence="10 11" key="1">
    <citation type="submission" date="2020-08" db="EMBL/GenBank/DDBJ databases">
        <title>Genomic Encyclopedia of Type Strains, Phase IV (KMG-V): Genome sequencing to study the core and pangenomes of soil and plant-associated prokaryotes.</title>
        <authorList>
            <person name="Whitman W."/>
        </authorList>
    </citation>
    <scope>NUCLEOTIDE SEQUENCE [LARGE SCALE GENOMIC DNA]</scope>
    <source>
        <strain evidence="10 11">M8UP14</strain>
    </source>
</reference>
<dbReference type="EMBL" id="JACHIP010000005">
    <property type="protein sequence ID" value="MBB5059178.1"/>
    <property type="molecule type" value="Genomic_DNA"/>
</dbReference>
<feature type="transmembrane region" description="Helical" evidence="7">
    <location>
        <begin position="378"/>
        <end position="399"/>
    </location>
</feature>
<evidence type="ECO:0000313" key="10">
    <source>
        <dbReference type="EMBL" id="MBB5059178.1"/>
    </source>
</evidence>
<evidence type="ECO:0000256" key="3">
    <source>
        <dbReference type="ARBA" id="ARBA00022692"/>
    </source>
</evidence>
<evidence type="ECO:0000256" key="1">
    <source>
        <dbReference type="ARBA" id="ARBA00004651"/>
    </source>
</evidence>
<feature type="transmembrane region" description="Helical" evidence="7">
    <location>
        <begin position="518"/>
        <end position="537"/>
    </location>
</feature>
<feature type="transmembrane region" description="Helical" evidence="7">
    <location>
        <begin position="467"/>
        <end position="487"/>
    </location>
</feature>
<feature type="domain" description="ABC3 transporter permease C-terminal" evidence="8">
    <location>
        <begin position="783"/>
        <end position="896"/>
    </location>
</feature>
<feature type="transmembrane region" description="Helical" evidence="7">
    <location>
        <begin position="96"/>
        <end position="123"/>
    </location>
</feature>
<name>A0A7W8E4L2_9BACT</name>
<accession>A0A7W8E4L2</accession>
<evidence type="ECO:0000256" key="6">
    <source>
        <dbReference type="ARBA" id="ARBA00038076"/>
    </source>
</evidence>
<feature type="transmembrane region" description="Helical" evidence="7">
    <location>
        <begin position="824"/>
        <end position="848"/>
    </location>
</feature>
<dbReference type="NCBIfam" id="NF038403">
    <property type="entry name" value="perm_prefix_1"/>
    <property type="match status" value="1"/>
</dbReference>
<evidence type="ECO:0000313" key="11">
    <source>
        <dbReference type="Proteomes" id="UP000540989"/>
    </source>
</evidence>
<feature type="domain" description="ABC3 transporter permease C-terminal" evidence="8">
    <location>
        <begin position="379"/>
        <end position="493"/>
    </location>
</feature>
<sequence length="903" mass="97859">MSDRALTFAAKLKALFTQRRADTAFDEEMTTHLEMLAEKYEREGMSHKEAARAARRQFGNTTLLKQRQRESRTTMFFTNVWRDVRYGARQLAKTPVFTIVCVLTLALGVGANTAVFSVMHAVLMKMLPVQDASHVFYLHTTGWPDGGSQTGDSNTSFSYTIYRQLRDQSGLQEVMAFIPMSFSGKAPVRVGGVPEEAAGDMVSGNYFHGLGVGTELGRGFVQKDEEDHTPVTVISERFWSTHYARSRDVVGKTLFIKSVPFTIVGVAAKGFEGTEGRLPLDFWIPLQSRPEFNAWGNPAEYGMYLTKLNFWCMKLMVRTAPGVSQQQALARAQTVFDQAAYAGVRPKRAGDETYKISFMDAKQFDTQDDSFARMLKTLMVMVVLVLLIAMSNVVMLLMARNSSRQREFSVRLALGAGRREIARQLLTESLLLVTLGGATAWVLALGATRALGTWSKIQSNLQPDGTVLLLTLGVLFLLALVFGLAPLRAAMSSGPEMVLRSSATVSQSSFQKVRAGNAIIVAQIAMCVVLLVGAGLLQGTLRNLLNTPLGQKPQGLLVFGVHPQHAHTKDESIAFFVALQQRLRTIPGVESVSLVSNRPGSGWSNNNAGILVDGHKPNGIEPDQAEFRGNIVGADYFRTMGVQVLQGRDFSDADTASAPKSLIVNETFAKKYLGSLNAVGHVLTDPKGTDPSLIIGVVKDHKYTSITEEAKPMIWTAFAQGGPQNELNVEIRVTGDPMAMLPTVRKVIAQIDPDMPLLDPTTQSAVFEESISQQALFARLAGCFGILAVVLIATGLYGTLAYRVSRRSAEIGVRMALGAQRSQVVWMVLRGSLLLCAAGVVLGIPLAIAAGRGLESSLYGMKALDAASYAFAVVGVAIVALLASAIPAGRAASVNPTRALRLE</sequence>
<evidence type="ECO:0000259" key="9">
    <source>
        <dbReference type="Pfam" id="PF12704"/>
    </source>
</evidence>
<feature type="transmembrane region" description="Helical" evidence="7">
    <location>
        <begin position="868"/>
        <end position="888"/>
    </location>
</feature>
<dbReference type="PANTHER" id="PTHR30572">
    <property type="entry name" value="MEMBRANE COMPONENT OF TRANSPORTER-RELATED"/>
    <property type="match status" value="1"/>
</dbReference>
<proteinExistence type="inferred from homology"/>
<evidence type="ECO:0000256" key="2">
    <source>
        <dbReference type="ARBA" id="ARBA00022475"/>
    </source>
</evidence>
<dbReference type="RefSeq" id="WP_184220169.1">
    <property type="nucleotide sequence ID" value="NZ_JACHIP010000005.1"/>
</dbReference>
<evidence type="ECO:0000256" key="7">
    <source>
        <dbReference type="SAM" id="Phobius"/>
    </source>
</evidence>
<dbReference type="InterPro" id="IPR025857">
    <property type="entry name" value="MacB_PCD"/>
</dbReference>
<dbReference type="InterPro" id="IPR050250">
    <property type="entry name" value="Macrolide_Exporter_MacB"/>
</dbReference>
<dbReference type="GO" id="GO:0022857">
    <property type="term" value="F:transmembrane transporter activity"/>
    <property type="evidence" value="ECO:0007669"/>
    <property type="project" value="TreeGrafter"/>
</dbReference>
<evidence type="ECO:0000259" key="8">
    <source>
        <dbReference type="Pfam" id="PF02687"/>
    </source>
</evidence>
<dbReference type="InterPro" id="IPR047928">
    <property type="entry name" value="Perm_prefix_1"/>
</dbReference>
<keyword evidence="11" id="KW-1185">Reference proteome</keyword>
<keyword evidence="4 7" id="KW-1133">Transmembrane helix</keyword>
<feature type="domain" description="MacB-like periplasmic core" evidence="9">
    <location>
        <begin position="524"/>
        <end position="722"/>
    </location>
</feature>